<dbReference type="Proteomes" id="UP000663844">
    <property type="component" value="Unassembled WGS sequence"/>
</dbReference>
<gene>
    <name evidence="7" type="ORF">OXD698_LOCUS48146</name>
</gene>
<dbReference type="GO" id="GO:0000398">
    <property type="term" value="P:mRNA splicing, via spliceosome"/>
    <property type="evidence" value="ECO:0007669"/>
    <property type="project" value="TreeGrafter"/>
</dbReference>
<dbReference type="PANTHER" id="PTHR18034">
    <property type="entry name" value="CELL CYCLE CONTROL PROTEIN CWF22-RELATED"/>
    <property type="match status" value="1"/>
</dbReference>
<dbReference type="InterPro" id="IPR050781">
    <property type="entry name" value="CWC22_splicing_factor"/>
</dbReference>
<sequence>VFKYDEQYEENEEKYKEIRKTILDESSDDESSSGSSDSDDDEDDKKDDADEEEQEVDPAEKEKQQTIIDQTETNLVTLRRTIYLTIQSSIGAEECAHKLLKMNLRPGQEMELCQMILDSCAQQRTYERFFGLLGQRFCLLKKEYVECFEKVFQDQYE</sequence>
<protein>
    <recommendedName>
        <fullName evidence="6">MI domain-containing protein</fullName>
    </recommendedName>
</protein>
<feature type="non-terminal residue" evidence="7">
    <location>
        <position position="157"/>
    </location>
</feature>
<evidence type="ECO:0000256" key="4">
    <source>
        <dbReference type="ARBA" id="ARBA00023242"/>
    </source>
</evidence>
<keyword evidence="3" id="KW-0508">mRNA splicing</keyword>
<dbReference type="PANTHER" id="PTHR18034:SF3">
    <property type="entry name" value="PRE-MRNA-SPLICING FACTOR CWC22 HOMOLOG"/>
    <property type="match status" value="1"/>
</dbReference>
<name>A0A820K7Y8_9BILA</name>
<evidence type="ECO:0000259" key="6">
    <source>
        <dbReference type="PROSITE" id="PS51366"/>
    </source>
</evidence>
<feature type="domain" description="MI" evidence="6">
    <location>
        <begin position="77"/>
        <end position="157"/>
    </location>
</feature>
<evidence type="ECO:0000313" key="8">
    <source>
        <dbReference type="Proteomes" id="UP000663844"/>
    </source>
</evidence>
<dbReference type="GO" id="GO:0003723">
    <property type="term" value="F:RNA binding"/>
    <property type="evidence" value="ECO:0007669"/>
    <property type="project" value="TreeGrafter"/>
</dbReference>
<feature type="region of interest" description="Disordered" evidence="5">
    <location>
        <begin position="20"/>
        <end position="68"/>
    </location>
</feature>
<evidence type="ECO:0000313" key="7">
    <source>
        <dbReference type="EMBL" id="CAF4339436.1"/>
    </source>
</evidence>
<keyword evidence="4" id="KW-0539">Nucleus</keyword>
<feature type="non-terminal residue" evidence="7">
    <location>
        <position position="1"/>
    </location>
</feature>
<keyword evidence="2" id="KW-0507">mRNA processing</keyword>
<accession>A0A820K7Y8</accession>
<proteinExistence type="predicted"/>
<dbReference type="EMBL" id="CAJOAZ010019737">
    <property type="protein sequence ID" value="CAF4339436.1"/>
    <property type="molecule type" value="Genomic_DNA"/>
</dbReference>
<feature type="compositionally biased region" description="Acidic residues" evidence="5">
    <location>
        <begin position="25"/>
        <end position="57"/>
    </location>
</feature>
<dbReference type="AlphaFoldDB" id="A0A820K7Y8"/>
<dbReference type="GO" id="GO:0071013">
    <property type="term" value="C:catalytic step 2 spliceosome"/>
    <property type="evidence" value="ECO:0007669"/>
    <property type="project" value="TreeGrafter"/>
</dbReference>
<comment type="caution">
    <text evidence="7">The sequence shown here is derived from an EMBL/GenBank/DDBJ whole genome shotgun (WGS) entry which is preliminary data.</text>
</comment>
<reference evidence="7" key="1">
    <citation type="submission" date="2021-02" db="EMBL/GenBank/DDBJ databases">
        <authorList>
            <person name="Nowell W R."/>
        </authorList>
    </citation>
    <scope>NUCLEOTIDE SEQUENCE</scope>
</reference>
<dbReference type="InterPro" id="IPR003891">
    <property type="entry name" value="Initiation_fac_eIF4g_MI"/>
</dbReference>
<evidence type="ECO:0000256" key="3">
    <source>
        <dbReference type="ARBA" id="ARBA00023187"/>
    </source>
</evidence>
<dbReference type="PROSITE" id="PS51366">
    <property type="entry name" value="MI"/>
    <property type="match status" value="1"/>
</dbReference>
<evidence type="ECO:0000256" key="5">
    <source>
        <dbReference type="SAM" id="MobiDB-lite"/>
    </source>
</evidence>
<dbReference type="Pfam" id="PF02847">
    <property type="entry name" value="MA3"/>
    <property type="match status" value="1"/>
</dbReference>
<comment type="subcellular location">
    <subcellularLocation>
        <location evidence="1">Nucleus</location>
    </subcellularLocation>
</comment>
<organism evidence="7 8">
    <name type="scientific">Adineta steineri</name>
    <dbReference type="NCBI Taxonomy" id="433720"/>
    <lineage>
        <taxon>Eukaryota</taxon>
        <taxon>Metazoa</taxon>
        <taxon>Spiralia</taxon>
        <taxon>Gnathifera</taxon>
        <taxon>Rotifera</taxon>
        <taxon>Eurotatoria</taxon>
        <taxon>Bdelloidea</taxon>
        <taxon>Adinetida</taxon>
        <taxon>Adinetidae</taxon>
        <taxon>Adineta</taxon>
    </lineage>
</organism>
<evidence type="ECO:0000256" key="2">
    <source>
        <dbReference type="ARBA" id="ARBA00022664"/>
    </source>
</evidence>
<evidence type="ECO:0000256" key="1">
    <source>
        <dbReference type="ARBA" id="ARBA00004123"/>
    </source>
</evidence>